<dbReference type="AlphaFoldDB" id="A0A919UBW9"/>
<accession>A0A919UBW9</accession>
<gene>
    <name evidence="1" type="ORF">Dsi01nite_079550</name>
</gene>
<evidence type="ECO:0000313" key="1">
    <source>
        <dbReference type="EMBL" id="GIG49914.1"/>
    </source>
</evidence>
<dbReference type="RefSeq" id="WP_203851572.1">
    <property type="nucleotide sequence ID" value="NZ_BAAAVW010000029.1"/>
</dbReference>
<dbReference type="EMBL" id="BONQ01000126">
    <property type="protein sequence ID" value="GIG49914.1"/>
    <property type="molecule type" value="Genomic_DNA"/>
</dbReference>
<sequence length="131" mass="14004">MTAQALGRLKDALVLVQGDVFASGLSFRLAVRSVGSFRGRPVYRVILEDGRFYGGQGALEGETEEDALAEVAEGVQDLFAEVLNIAWPDCAVHNRGLHMLCPAGSSPAWWCYFGEGHLVAPVGELSALNPS</sequence>
<dbReference type="Proteomes" id="UP000660611">
    <property type="component" value="Unassembled WGS sequence"/>
</dbReference>
<evidence type="ECO:0000313" key="2">
    <source>
        <dbReference type="Proteomes" id="UP000660611"/>
    </source>
</evidence>
<name>A0A919UBW9_9ACTN</name>
<proteinExistence type="predicted"/>
<protein>
    <submittedName>
        <fullName evidence="1">Uncharacterized protein</fullName>
    </submittedName>
</protein>
<comment type="caution">
    <text evidence="1">The sequence shown here is derived from an EMBL/GenBank/DDBJ whole genome shotgun (WGS) entry which is preliminary data.</text>
</comment>
<organism evidence="1 2">
    <name type="scientific">Dactylosporangium siamense</name>
    <dbReference type="NCBI Taxonomy" id="685454"/>
    <lineage>
        <taxon>Bacteria</taxon>
        <taxon>Bacillati</taxon>
        <taxon>Actinomycetota</taxon>
        <taxon>Actinomycetes</taxon>
        <taxon>Micromonosporales</taxon>
        <taxon>Micromonosporaceae</taxon>
        <taxon>Dactylosporangium</taxon>
    </lineage>
</organism>
<keyword evidence="2" id="KW-1185">Reference proteome</keyword>
<reference evidence="1" key="1">
    <citation type="submission" date="2021-01" db="EMBL/GenBank/DDBJ databases">
        <title>Whole genome shotgun sequence of Dactylosporangium siamense NBRC 106093.</title>
        <authorList>
            <person name="Komaki H."/>
            <person name="Tamura T."/>
        </authorList>
    </citation>
    <scope>NUCLEOTIDE SEQUENCE</scope>
    <source>
        <strain evidence="1">NBRC 106093</strain>
    </source>
</reference>